<sequence length="152" mass="16138">MTDLDTDLNTRPLRIPFVAAVHRIRPPAPACEFSAADFTATASTACGVRIIRVAGAGRCPTAGWTLTLVAANPGVVPHPEQVWLELRETPPSDAAARVLTDVEVETLIEDSAANEVMIRFAYRAPITVPVLEAAQVGVASAAPGRWTGRDAR</sequence>
<gene>
    <name evidence="1" type="ORF">MTO99_12200</name>
</gene>
<keyword evidence="2" id="KW-1185">Reference proteome</keyword>
<organism evidence="1 2">
    <name type="scientific">Agromyces larvae</name>
    <dbReference type="NCBI Taxonomy" id="2929802"/>
    <lineage>
        <taxon>Bacteria</taxon>
        <taxon>Bacillati</taxon>
        <taxon>Actinomycetota</taxon>
        <taxon>Actinomycetes</taxon>
        <taxon>Micrococcales</taxon>
        <taxon>Microbacteriaceae</taxon>
        <taxon>Agromyces</taxon>
    </lineage>
</organism>
<proteinExistence type="predicted"/>
<dbReference type="Proteomes" id="UP000832097">
    <property type="component" value="Chromosome"/>
</dbReference>
<evidence type="ECO:0000313" key="1">
    <source>
        <dbReference type="EMBL" id="UOE42948.1"/>
    </source>
</evidence>
<protein>
    <submittedName>
        <fullName evidence="1">Uncharacterized protein</fullName>
    </submittedName>
</protein>
<dbReference type="RefSeq" id="WP_243553910.1">
    <property type="nucleotide sequence ID" value="NZ_CP094528.1"/>
</dbReference>
<evidence type="ECO:0000313" key="2">
    <source>
        <dbReference type="Proteomes" id="UP000832097"/>
    </source>
</evidence>
<reference evidence="1 2" key="1">
    <citation type="submission" date="2022-03" db="EMBL/GenBank/DDBJ databases">
        <title>Mucilaginibacter sp. isolated from the gut of Protaetia brevitarsis seulensis larvae.</title>
        <authorList>
            <person name="Won M."/>
            <person name="Kim S.-J."/>
            <person name="Kwon S.-W."/>
        </authorList>
    </citation>
    <scope>NUCLEOTIDE SEQUENCE [LARGE SCALE GENOMIC DNA]</scope>
    <source>
        <strain evidence="1 2">CFWR-12</strain>
    </source>
</reference>
<dbReference type="EMBL" id="CP094528">
    <property type="protein sequence ID" value="UOE42948.1"/>
    <property type="molecule type" value="Genomic_DNA"/>
</dbReference>
<accession>A0ABY4BUS4</accession>
<name>A0ABY4BUS4_9MICO</name>